<name>A0A232EKR6_9HYME</name>
<accession>A0A232EKR6</accession>
<evidence type="ECO:0000256" key="1">
    <source>
        <dbReference type="SAM" id="SignalP"/>
    </source>
</evidence>
<keyword evidence="1" id="KW-0732">Signal</keyword>
<protein>
    <recommendedName>
        <fullName evidence="4">BPTI/Kunitz inhibitor domain-containing protein</fullName>
    </recommendedName>
</protein>
<sequence>MKVCIALAICAMLIVSVTASPLGNHWYPSDPRCSGSAASAYRLKRSAGSNRSPGQTGNYWTYNGNLGSCESHYGTRDSTGFDSKDECDRACLNSQYYYIYSITSDEASETRRIKTRTASNQPIIATP</sequence>
<dbReference type="InterPro" id="IPR036880">
    <property type="entry name" value="Kunitz_BPTI_sf"/>
</dbReference>
<dbReference type="SUPFAM" id="SSF57362">
    <property type="entry name" value="BPTI-like"/>
    <property type="match status" value="1"/>
</dbReference>
<dbReference type="GO" id="GO:0004867">
    <property type="term" value="F:serine-type endopeptidase inhibitor activity"/>
    <property type="evidence" value="ECO:0007669"/>
    <property type="project" value="InterPro"/>
</dbReference>
<comment type="caution">
    <text evidence="2">The sequence shown here is derived from an EMBL/GenBank/DDBJ whole genome shotgun (WGS) entry which is preliminary data.</text>
</comment>
<evidence type="ECO:0000313" key="3">
    <source>
        <dbReference type="Proteomes" id="UP000215335"/>
    </source>
</evidence>
<dbReference type="Proteomes" id="UP000215335">
    <property type="component" value="Unassembled WGS sequence"/>
</dbReference>
<proteinExistence type="predicted"/>
<gene>
    <name evidence="2" type="ORF">TSAR_004153</name>
</gene>
<reference evidence="2 3" key="1">
    <citation type="journal article" date="2017" name="Curr. Biol.">
        <title>The Evolution of Venom by Co-option of Single-Copy Genes.</title>
        <authorList>
            <person name="Martinson E.O."/>
            <person name="Mrinalini"/>
            <person name="Kelkar Y.D."/>
            <person name="Chang C.H."/>
            <person name="Werren J.H."/>
        </authorList>
    </citation>
    <scope>NUCLEOTIDE SEQUENCE [LARGE SCALE GENOMIC DNA]</scope>
    <source>
        <strain evidence="2 3">Alberta</strain>
        <tissue evidence="2">Whole body</tissue>
    </source>
</reference>
<organism evidence="2 3">
    <name type="scientific">Trichomalopsis sarcophagae</name>
    <dbReference type="NCBI Taxonomy" id="543379"/>
    <lineage>
        <taxon>Eukaryota</taxon>
        <taxon>Metazoa</taxon>
        <taxon>Ecdysozoa</taxon>
        <taxon>Arthropoda</taxon>
        <taxon>Hexapoda</taxon>
        <taxon>Insecta</taxon>
        <taxon>Pterygota</taxon>
        <taxon>Neoptera</taxon>
        <taxon>Endopterygota</taxon>
        <taxon>Hymenoptera</taxon>
        <taxon>Apocrita</taxon>
        <taxon>Proctotrupomorpha</taxon>
        <taxon>Chalcidoidea</taxon>
        <taxon>Pteromalidae</taxon>
        <taxon>Pteromalinae</taxon>
        <taxon>Trichomalopsis</taxon>
    </lineage>
</organism>
<feature type="chain" id="PRO_5013189563" description="BPTI/Kunitz inhibitor domain-containing protein" evidence="1">
    <location>
        <begin position="20"/>
        <end position="127"/>
    </location>
</feature>
<evidence type="ECO:0000313" key="2">
    <source>
        <dbReference type="EMBL" id="OXU18943.1"/>
    </source>
</evidence>
<dbReference type="EMBL" id="NNAY01003729">
    <property type="protein sequence ID" value="OXU18943.1"/>
    <property type="molecule type" value="Genomic_DNA"/>
</dbReference>
<keyword evidence="3" id="KW-1185">Reference proteome</keyword>
<evidence type="ECO:0008006" key="4">
    <source>
        <dbReference type="Google" id="ProtNLM"/>
    </source>
</evidence>
<dbReference type="AlphaFoldDB" id="A0A232EKR6"/>
<feature type="signal peptide" evidence="1">
    <location>
        <begin position="1"/>
        <end position="19"/>
    </location>
</feature>